<dbReference type="GO" id="GO:0061608">
    <property type="term" value="F:nuclear import signal receptor activity"/>
    <property type="evidence" value="ECO:0007669"/>
    <property type="project" value="InterPro"/>
</dbReference>
<accession>A0A7R9M0E2</accession>
<dbReference type="AlphaFoldDB" id="A0A7R9M0E2"/>
<dbReference type="PROSITE" id="PS51214">
    <property type="entry name" value="IBB"/>
    <property type="match status" value="1"/>
</dbReference>
<feature type="domain" description="IBB" evidence="3">
    <location>
        <begin position="1"/>
        <end position="60"/>
    </location>
</feature>
<feature type="non-terminal residue" evidence="4">
    <location>
        <position position="1"/>
    </location>
</feature>
<name>A0A7R9M0E2_9ACAR</name>
<dbReference type="EMBL" id="OC909774">
    <property type="protein sequence ID" value="CAD7651043.1"/>
    <property type="molecule type" value="Genomic_DNA"/>
</dbReference>
<dbReference type="InterPro" id="IPR036975">
    <property type="entry name" value="Importin-a_IBB_sf"/>
</dbReference>
<dbReference type="Gene3D" id="1.20.5.690">
    <property type="entry name" value="Importin-alpha, importin-beta-binding domain"/>
    <property type="match status" value="1"/>
</dbReference>
<dbReference type="Pfam" id="PF01749">
    <property type="entry name" value="IBB"/>
    <property type="match status" value="1"/>
</dbReference>
<keyword evidence="1" id="KW-0813">Transport</keyword>
<proteinExistence type="predicted"/>
<organism evidence="4">
    <name type="scientific">Medioppia subpectinata</name>
    <dbReference type="NCBI Taxonomy" id="1979941"/>
    <lineage>
        <taxon>Eukaryota</taxon>
        <taxon>Metazoa</taxon>
        <taxon>Ecdysozoa</taxon>
        <taxon>Arthropoda</taxon>
        <taxon>Chelicerata</taxon>
        <taxon>Arachnida</taxon>
        <taxon>Acari</taxon>
        <taxon>Acariformes</taxon>
        <taxon>Sarcoptiformes</taxon>
        <taxon>Oribatida</taxon>
        <taxon>Brachypylina</taxon>
        <taxon>Oppioidea</taxon>
        <taxon>Oppiidae</taxon>
        <taxon>Medioppia</taxon>
    </lineage>
</organism>
<evidence type="ECO:0000259" key="3">
    <source>
        <dbReference type="PROSITE" id="PS51214"/>
    </source>
</evidence>
<dbReference type="InterPro" id="IPR002652">
    <property type="entry name" value="Importin-a_IBB"/>
</dbReference>
<evidence type="ECO:0000256" key="2">
    <source>
        <dbReference type="SAM" id="MobiDB-lite"/>
    </source>
</evidence>
<dbReference type="GO" id="GO:0006606">
    <property type="term" value="P:protein import into nucleus"/>
    <property type="evidence" value="ECO:0007669"/>
    <property type="project" value="InterPro"/>
</dbReference>
<dbReference type="Proteomes" id="UP000759131">
    <property type="component" value="Unassembled WGS sequence"/>
</dbReference>
<gene>
    <name evidence="4" type="ORF">OSB1V03_LOCUS23155</name>
</gene>
<protein>
    <recommendedName>
        <fullName evidence="3">IBB domain-containing protein</fullName>
    </recommendedName>
</protein>
<evidence type="ECO:0000313" key="5">
    <source>
        <dbReference type="Proteomes" id="UP000759131"/>
    </source>
</evidence>
<evidence type="ECO:0000256" key="1">
    <source>
        <dbReference type="PROSITE-ProRule" id="PRU00561"/>
    </source>
</evidence>
<reference evidence="4" key="1">
    <citation type="submission" date="2020-11" db="EMBL/GenBank/DDBJ databases">
        <authorList>
            <person name="Tran Van P."/>
        </authorList>
    </citation>
    <scope>NUCLEOTIDE SEQUENCE</scope>
</reference>
<feature type="region of interest" description="Disordered" evidence="2">
    <location>
        <begin position="1"/>
        <end position="47"/>
    </location>
</feature>
<feature type="compositionally biased region" description="Basic and acidic residues" evidence="2">
    <location>
        <begin position="15"/>
        <end position="47"/>
    </location>
</feature>
<dbReference type="EMBL" id="CAJPIZ010055199">
    <property type="protein sequence ID" value="CAG2123210.1"/>
    <property type="molecule type" value="Genomic_DNA"/>
</dbReference>
<keyword evidence="5" id="KW-1185">Reference proteome</keyword>
<sequence length="93" mass="11030">MASELSPKHASPRSESYKNKDKNPRELRRRRSETIVELRKQRRDDNTDRRRNISLYDNWSDGEDIEEELENDVNINEVLMGLKAGNVWDMPSK</sequence>
<evidence type="ECO:0000313" key="4">
    <source>
        <dbReference type="EMBL" id="CAD7651043.1"/>
    </source>
</evidence>